<keyword evidence="2" id="KW-1185">Reference proteome</keyword>
<dbReference type="EMBL" id="JWHR01000164">
    <property type="protein sequence ID" value="KHS55525.1"/>
    <property type="molecule type" value="Genomic_DNA"/>
</dbReference>
<gene>
    <name evidence="1" type="ORF">QX51_19025</name>
</gene>
<dbReference type="AlphaFoldDB" id="A0A0B3WLR1"/>
<protein>
    <recommendedName>
        <fullName evidence="3">PPM-type phosphatase domain-containing protein</fullName>
    </recommendedName>
</protein>
<sequence length="285" mass="33372">MEIDIKEFKLLCEKGSESYNEDMVGICKKGAWVLDGATGLNNKNLISKESDAKWYVSWWNKYLEENISKNTSLKKIVLDGLEDIKKEYLLKLNGLKIEELDTPSASAIIIKLYEDKLEYFLLGDCTLLLNDLKKNTIIKDERVCQFDEEVLIRMSELNKIEKLSLVEKKNILLPLIIENRLKKNSEEGYWILEFNKEAVEKSIHGYINIENELKIMMSSDGFSCAWDRYNIFTEDEVMEIGQYKGIEYIKEKTRELEKEDKKGKIFPRFKESDDSSCIYLHIIKK</sequence>
<evidence type="ECO:0008006" key="3">
    <source>
        <dbReference type="Google" id="ProtNLM"/>
    </source>
</evidence>
<dbReference type="RefSeq" id="WP_039681469.1">
    <property type="nucleotide sequence ID" value="NZ_JAWGXO010000018.1"/>
</dbReference>
<dbReference type="STRING" id="1577792.QX51_19025"/>
<reference evidence="1 2" key="1">
    <citation type="submission" date="2014-12" db="EMBL/GenBank/DDBJ databases">
        <title>Draft genome sequence of Terrisporobacter sp. 08-306576, isolated from the blood culture of a bacteremia patient.</title>
        <authorList>
            <person name="Lund L.C."/>
            <person name="Sydenham T.V."/>
            <person name="Hogh S.V."/>
            <person name="Skov M.N."/>
            <person name="Kemp M."/>
            <person name="Justesen U.S."/>
        </authorList>
    </citation>
    <scope>NUCLEOTIDE SEQUENCE [LARGE SCALE GENOMIC DNA]</scope>
    <source>
        <strain evidence="1 2">08-306576</strain>
    </source>
</reference>
<evidence type="ECO:0000313" key="1">
    <source>
        <dbReference type="EMBL" id="KHS55525.1"/>
    </source>
</evidence>
<dbReference type="Proteomes" id="UP000031189">
    <property type="component" value="Unassembled WGS sequence"/>
</dbReference>
<organism evidence="1 2">
    <name type="scientific">Terrisporobacter othiniensis</name>
    <dbReference type="NCBI Taxonomy" id="1577792"/>
    <lineage>
        <taxon>Bacteria</taxon>
        <taxon>Bacillati</taxon>
        <taxon>Bacillota</taxon>
        <taxon>Clostridia</taxon>
        <taxon>Peptostreptococcales</taxon>
        <taxon>Peptostreptococcaceae</taxon>
        <taxon>Terrisporobacter</taxon>
    </lineage>
</organism>
<accession>A0A0B3WLR1</accession>
<name>A0A0B3WLR1_9FIRM</name>
<evidence type="ECO:0000313" key="2">
    <source>
        <dbReference type="Proteomes" id="UP000031189"/>
    </source>
</evidence>
<proteinExistence type="predicted"/>
<dbReference type="OrthoDB" id="1755431at2"/>
<comment type="caution">
    <text evidence="1">The sequence shown here is derived from an EMBL/GenBank/DDBJ whole genome shotgun (WGS) entry which is preliminary data.</text>
</comment>